<dbReference type="NCBIfam" id="TIGR03696">
    <property type="entry name" value="Rhs_assc_core"/>
    <property type="match status" value="1"/>
</dbReference>
<reference evidence="1 2" key="1">
    <citation type="submission" date="2019-09" db="EMBL/GenBank/DDBJ databases">
        <title>Chitinophaga ginsengihumi sp. nov., isolated from soil of ginseng rhizosphere.</title>
        <authorList>
            <person name="Lee J."/>
        </authorList>
    </citation>
    <scope>NUCLEOTIDE SEQUENCE [LARGE SCALE GENOMIC DNA]</scope>
    <source>
        <strain evidence="1 2">BN140078</strain>
    </source>
</reference>
<dbReference type="InterPro" id="IPR032721">
    <property type="entry name" value="Toxin-deaminase"/>
</dbReference>
<comment type="caution">
    <text evidence="1">The sequence shown here is derived from an EMBL/GenBank/DDBJ whole genome shotgun (WGS) entry which is preliminary data.</text>
</comment>
<dbReference type="EMBL" id="VUOC01000002">
    <property type="protein sequence ID" value="KAA2243181.1"/>
    <property type="molecule type" value="Genomic_DNA"/>
</dbReference>
<reference evidence="1 2" key="2">
    <citation type="submission" date="2019-09" db="EMBL/GenBank/DDBJ databases">
        <authorList>
            <person name="Jin C."/>
        </authorList>
    </citation>
    <scope>NUCLEOTIDE SEQUENCE [LARGE SCALE GENOMIC DNA]</scope>
    <source>
        <strain evidence="1 2">BN140078</strain>
    </source>
</reference>
<keyword evidence="2" id="KW-1185">Reference proteome</keyword>
<accession>A0A5B2VVA3</accession>
<sequence length="331" mass="36792">MKGEGNQQDYGMRVYDPRVGRFLSVDPLSKNYPWNSTYAFAENDVLRNIDLDGAEKLPCFEAFPNSGKRTVLDYINAANNAGIAFLNLIPNTWNGIEASAESAWKGEYLKDLKKEWNVVGPSLWNGAVGLIRDPVSAVSSPEAVTFAFTIYMGSGEWNFKPITSNASEIARLSGIREASISKNGTGFNSIGRGRNIAYMEGIVEGEPFYEFAVSGENMSQGVQLSLDGSRSFRNFRVNNVRTNGWDSEVKLFEHFTKKFGPDPVKGKLKLVTERTMCPGCRLNLEQFRTKFPDLELEIKELSPINLYKNGTADGDFSNFFNDFKGAKATGN</sequence>
<evidence type="ECO:0000313" key="1">
    <source>
        <dbReference type="EMBL" id="KAA2243181.1"/>
    </source>
</evidence>
<dbReference type="Proteomes" id="UP000324611">
    <property type="component" value="Unassembled WGS sequence"/>
</dbReference>
<protein>
    <recommendedName>
        <fullName evidence="3">RHS repeat-associated protein</fullName>
    </recommendedName>
</protein>
<dbReference type="Gene3D" id="2.180.10.10">
    <property type="entry name" value="RHS repeat-associated core"/>
    <property type="match status" value="1"/>
</dbReference>
<name>A0A5B2VVA3_9BACT</name>
<gene>
    <name evidence="1" type="ORF">F0L74_11745</name>
</gene>
<dbReference type="InterPro" id="IPR022385">
    <property type="entry name" value="Rhs_assc_core"/>
</dbReference>
<dbReference type="Pfam" id="PF14424">
    <property type="entry name" value="Toxin-deaminase"/>
    <property type="match status" value="1"/>
</dbReference>
<evidence type="ECO:0008006" key="3">
    <source>
        <dbReference type="Google" id="ProtNLM"/>
    </source>
</evidence>
<proteinExistence type="predicted"/>
<evidence type="ECO:0000313" key="2">
    <source>
        <dbReference type="Proteomes" id="UP000324611"/>
    </source>
</evidence>
<dbReference type="AlphaFoldDB" id="A0A5B2VVA3"/>
<organism evidence="1 2">
    <name type="scientific">Chitinophaga agrisoli</name>
    <dbReference type="NCBI Taxonomy" id="2607653"/>
    <lineage>
        <taxon>Bacteria</taxon>
        <taxon>Pseudomonadati</taxon>
        <taxon>Bacteroidota</taxon>
        <taxon>Chitinophagia</taxon>
        <taxon>Chitinophagales</taxon>
        <taxon>Chitinophagaceae</taxon>
        <taxon>Chitinophaga</taxon>
    </lineage>
</organism>